<comment type="caution">
    <text evidence="3">The sequence shown here is derived from an EMBL/GenBank/DDBJ whole genome shotgun (WGS) entry which is preliminary data.</text>
</comment>
<dbReference type="PANTHER" id="PTHR43883">
    <property type="entry name" value="SLR0207 PROTEIN"/>
    <property type="match status" value="1"/>
</dbReference>
<dbReference type="GO" id="GO:0016791">
    <property type="term" value="F:phosphatase activity"/>
    <property type="evidence" value="ECO:0007669"/>
    <property type="project" value="UniProtKB-ARBA"/>
</dbReference>
<dbReference type="CDD" id="cd14504">
    <property type="entry name" value="DUSP23"/>
    <property type="match status" value="1"/>
</dbReference>
<keyword evidence="4" id="KW-1185">Reference proteome</keyword>
<reference evidence="3 4" key="1">
    <citation type="journal article" date="2020" name="ISME J.">
        <title>Uncovering the hidden diversity of litter-decomposition mechanisms in mushroom-forming fungi.</title>
        <authorList>
            <person name="Floudas D."/>
            <person name="Bentzer J."/>
            <person name="Ahren D."/>
            <person name="Johansson T."/>
            <person name="Persson P."/>
            <person name="Tunlid A."/>
        </authorList>
    </citation>
    <scope>NUCLEOTIDE SEQUENCE [LARGE SCALE GENOMIC DNA]</scope>
    <source>
        <strain evidence="3 4">CBS 406.79</strain>
    </source>
</reference>
<dbReference type="AlphaFoldDB" id="A0A8H5H9Q1"/>
<dbReference type="PROSITE" id="PS50056">
    <property type="entry name" value="TYR_PHOSPHATASE_2"/>
    <property type="match status" value="1"/>
</dbReference>
<dbReference type="FunFam" id="3.90.190.10:FF:000157">
    <property type="entry name" value="Protein-tyrosine phosphatase"/>
    <property type="match status" value="1"/>
</dbReference>
<dbReference type="InterPro" id="IPR000387">
    <property type="entry name" value="Tyr_Pase_dom"/>
</dbReference>
<dbReference type="InterPro" id="IPR029021">
    <property type="entry name" value="Prot-tyrosine_phosphatase-like"/>
</dbReference>
<protein>
    <recommendedName>
        <fullName evidence="2">Tyrosine specific protein phosphatases domain-containing protein</fullName>
    </recommendedName>
</protein>
<dbReference type="EMBL" id="JAACJN010000070">
    <property type="protein sequence ID" value="KAF5379348.1"/>
    <property type="molecule type" value="Genomic_DNA"/>
</dbReference>
<gene>
    <name evidence="3" type="ORF">D9757_007659</name>
</gene>
<evidence type="ECO:0000256" key="1">
    <source>
        <dbReference type="ARBA" id="ARBA00022801"/>
    </source>
</evidence>
<feature type="domain" description="Tyrosine specific protein phosphatases" evidence="2">
    <location>
        <begin position="356"/>
        <end position="437"/>
    </location>
</feature>
<dbReference type="InterPro" id="IPR021122">
    <property type="entry name" value="RNA_ligase_dom_REL/Rnl2"/>
</dbReference>
<name>A0A8H5H9Q1_9AGAR</name>
<dbReference type="InterPro" id="IPR052732">
    <property type="entry name" value="Cell-binding_unc_protein"/>
</dbReference>
<dbReference type="Pfam" id="PF13671">
    <property type="entry name" value="AAA_33"/>
    <property type="match status" value="1"/>
</dbReference>
<sequence>MSSGTDFRLLRTNQGLVLTANGIQRLVSNAIFAVPPNLELQDSPRMILLTETECEIISEKQMNAIKPDTTRLYCAGAGKSRTGEVYFASVIWAEGQRLRKSLGLPPRDLYVTLTAQDDPDMDRSVHALLPGQLPDQSSSEFLDHLVFTLHLLSDYATAQRYCAGLILSQPESSKGFLRLADSSFALFQYKLAMLSYARAFELASADDKIQSYCLKRIEKCSHYSEWEQVFQQSELKQIPERLCQLLIQPWSEDLKTAISNIDLAPTFCLEPRTRLLIPVASRSPSNFQVLPRFFRWIIPFHLAAMSTPKSADDISALASLGVRTVLTLTEEEPLPQTWFSRTTVSNIFLPIPNYHPPSIEQIDVVIRLLEDENKIPLLIHCGGGKGRAGTVIACYLAAYGFSKPRPGQDHPKLAADEAISALRSIRPGSLETPQQEALVSKWCSTIWKRQSIYPDLPSEPPPCDMIIDGALERDANLFILVGLPGSGKSWFSRSLVARDRANWTYISQDETGSRASCETEIGYRRSGRVILDRCNTSDSDRKRWLDLASNWVVNPVCVWFDYDRDLCLSRAQMRVGHPTLTPGNRVRNAVDHMHKVFVCPSSNEGFKAIITIRSFEAARDLVSRLSSPIGIYKFPRTAHLLDLGAATSDDIILPPLLLPEHPLFDVPSNTGSVIITEKVDGANMAFSLSSDGSQIIVQNRSHYVNPSSHEQFKKLGLWVDAHRDELIRLLRRDKHFLERYILFGEWLYATHSIPYTRLPDRFMAFDLYDRSNDIFVDRQTMQTLLDRTTIALVPVMYEGRLPSEEELKDMVQRPSRFYDGRVEGIYVKWERGGKVVKRGKVVRSDFIAGNEHWSKKNLQVNGLANAFD</sequence>
<dbReference type="Pfam" id="PF22784">
    <property type="entry name" value="PTP-SAK"/>
    <property type="match status" value="1"/>
</dbReference>
<proteinExistence type="predicted"/>
<dbReference type="Gene3D" id="3.90.190.10">
    <property type="entry name" value="Protein tyrosine phosphatase superfamily"/>
    <property type="match status" value="1"/>
</dbReference>
<dbReference type="OrthoDB" id="432447at2759"/>
<evidence type="ECO:0000259" key="2">
    <source>
        <dbReference type="PROSITE" id="PS50056"/>
    </source>
</evidence>
<dbReference type="GO" id="GO:0140096">
    <property type="term" value="F:catalytic activity, acting on a protein"/>
    <property type="evidence" value="ECO:0007669"/>
    <property type="project" value="UniProtKB-ARBA"/>
</dbReference>
<dbReference type="SUPFAM" id="SSF56091">
    <property type="entry name" value="DNA ligase/mRNA capping enzyme, catalytic domain"/>
    <property type="match status" value="1"/>
</dbReference>
<dbReference type="InterPro" id="IPR027417">
    <property type="entry name" value="P-loop_NTPase"/>
</dbReference>
<dbReference type="SUPFAM" id="SSF48452">
    <property type="entry name" value="TPR-like"/>
    <property type="match status" value="1"/>
</dbReference>
<dbReference type="SUPFAM" id="SSF52540">
    <property type="entry name" value="P-loop containing nucleoside triphosphate hydrolases"/>
    <property type="match status" value="1"/>
</dbReference>
<keyword evidence="1" id="KW-0378">Hydrolase</keyword>
<dbReference type="Gene3D" id="3.30.470.30">
    <property type="entry name" value="DNA ligase/mRNA capping enzyme"/>
    <property type="match status" value="1"/>
</dbReference>
<dbReference type="Pfam" id="PF09414">
    <property type="entry name" value="RNA_ligase"/>
    <property type="match status" value="1"/>
</dbReference>
<dbReference type="SMART" id="SM00404">
    <property type="entry name" value="PTPc_motif"/>
    <property type="match status" value="1"/>
</dbReference>
<evidence type="ECO:0000313" key="3">
    <source>
        <dbReference type="EMBL" id="KAF5379348.1"/>
    </source>
</evidence>
<organism evidence="3 4">
    <name type="scientific">Collybiopsis confluens</name>
    <dbReference type="NCBI Taxonomy" id="2823264"/>
    <lineage>
        <taxon>Eukaryota</taxon>
        <taxon>Fungi</taxon>
        <taxon>Dikarya</taxon>
        <taxon>Basidiomycota</taxon>
        <taxon>Agaricomycotina</taxon>
        <taxon>Agaricomycetes</taxon>
        <taxon>Agaricomycetidae</taxon>
        <taxon>Agaricales</taxon>
        <taxon>Marasmiineae</taxon>
        <taxon>Omphalotaceae</taxon>
        <taxon>Collybiopsis</taxon>
    </lineage>
</organism>
<dbReference type="Gene3D" id="3.40.50.300">
    <property type="entry name" value="P-loop containing nucleotide triphosphate hydrolases"/>
    <property type="match status" value="1"/>
</dbReference>
<accession>A0A8H5H9Q1</accession>
<dbReference type="Proteomes" id="UP000518752">
    <property type="component" value="Unassembled WGS sequence"/>
</dbReference>
<dbReference type="PANTHER" id="PTHR43883:SF1">
    <property type="entry name" value="GLUCONOKINASE"/>
    <property type="match status" value="1"/>
</dbReference>
<dbReference type="Pfam" id="PF22547">
    <property type="entry name" value="2H-SAK"/>
    <property type="match status" value="1"/>
</dbReference>
<dbReference type="InterPro" id="IPR003595">
    <property type="entry name" value="Tyr_Pase_cat"/>
</dbReference>
<evidence type="ECO:0000313" key="4">
    <source>
        <dbReference type="Proteomes" id="UP000518752"/>
    </source>
</evidence>
<dbReference type="SUPFAM" id="SSF52799">
    <property type="entry name" value="(Phosphotyrosine protein) phosphatases II"/>
    <property type="match status" value="1"/>
</dbReference>
<dbReference type="InterPro" id="IPR011990">
    <property type="entry name" value="TPR-like_helical_dom_sf"/>
</dbReference>
<dbReference type="InterPro" id="IPR054498">
    <property type="entry name" value="2H-SAK"/>
</dbReference>
<dbReference type="InterPro" id="IPR057023">
    <property type="entry name" value="PTP-SAK"/>
</dbReference>